<gene>
    <name evidence="2" type="ORF">HPT30_19220</name>
</gene>
<dbReference type="Proteomes" id="UP000564806">
    <property type="component" value="Unassembled WGS sequence"/>
</dbReference>
<evidence type="ECO:0000313" key="3">
    <source>
        <dbReference type="Proteomes" id="UP000564806"/>
    </source>
</evidence>
<keyword evidence="1" id="KW-0472">Membrane</keyword>
<evidence type="ECO:0000256" key="1">
    <source>
        <dbReference type="SAM" id="Phobius"/>
    </source>
</evidence>
<evidence type="ECO:0000313" key="2">
    <source>
        <dbReference type="EMBL" id="NUU62478.1"/>
    </source>
</evidence>
<feature type="transmembrane region" description="Helical" evidence="1">
    <location>
        <begin position="76"/>
        <end position="97"/>
    </location>
</feature>
<dbReference type="EMBL" id="JABWCS010000215">
    <property type="protein sequence ID" value="NUU62478.1"/>
    <property type="molecule type" value="Genomic_DNA"/>
</dbReference>
<organism evidence="2 3">
    <name type="scientific">Paenibacillus agri</name>
    <dbReference type="NCBI Taxonomy" id="2744309"/>
    <lineage>
        <taxon>Bacteria</taxon>
        <taxon>Bacillati</taxon>
        <taxon>Bacillota</taxon>
        <taxon>Bacilli</taxon>
        <taxon>Bacillales</taxon>
        <taxon>Paenibacillaceae</taxon>
        <taxon>Paenibacillus</taxon>
    </lineage>
</organism>
<keyword evidence="3" id="KW-1185">Reference proteome</keyword>
<accession>A0A850EMY5</accession>
<proteinExistence type="predicted"/>
<keyword evidence="1" id="KW-1133">Transmembrane helix</keyword>
<name>A0A850EMY5_9BACL</name>
<protein>
    <submittedName>
        <fullName evidence="2">Uncharacterized protein</fullName>
    </submittedName>
</protein>
<reference evidence="2" key="1">
    <citation type="submission" date="2020-06" db="EMBL/GenBank/DDBJ databases">
        <title>Paenibacillus sp. nov., isolated from soil.</title>
        <authorList>
            <person name="Seo Y.L."/>
        </authorList>
    </citation>
    <scope>NUCLEOTIDE SEQUENCE [LARGE SCALE GENOMIC DNA]</scope>
    <source>
        <strain evidence="2">JW14</strain>
    </source>
</reference>
<comment type="caution">
    <text evidence="2">The sequence shown here is derived from an EMBL/GenBank/DDBJ whole genome shotgun (WGS) entry which is preliminary data.</text>
</comment>
<feature type="transmembrane region" description="Helical" evidence="1">
    <location>
        <begin position="20"/>
        <end position="37"/>
    </location>
</feature>
<sequence>MSLICRTWRNLMSLFRKATFWFSLVSILVCVLNYMGIDDKNILLIGFNPFLNTVVNDPPFRSWIIGTDDVIRPTAYLLHFASFFLTGAIVDILSYVFRRRDK</sequence>
<keyword evidence="1" id="KW-0812">Transmembrane</keyword>
<dbReference type="AlphaFoldDB" id="A0A850EMY5"/>